<dbReference type="AlphaFoldDB" id="A0A5N3PH82"/>
<evidence type="ECO:0000313" key="2">
    <source>
        <dbReference type="Proteomes" id="UP000325684"/>
    </source>
</evidence>
<keyword evidence="2" id="KW-1185">Reference proteome</keyword>
<proteinExistence type="predicted"/>
<evidence type="ECO:0000313" key="1">
    <source>
        <dbReference type="EMBL" id="KAB0269087.1"/>
    </source>
</evidence>
<dbReference type="EMBL" id="VCMV01000003">
    <property type="protein sequence ID" value="KAB0269087.1"/>
    <property type="molecule type" value="Genomic_DNA"/>
</dbReference>
<dbReference type="Proteomes" id="UP000325684">
    <property type="component" value="Unassembled WGS sequence"/>
</dbReference>
<comment type="caution">
    <text evidence="1">The sequence shown here is derived from an EMBL/GenBank/DDBJ whole genome shotgun (WGS) entry which is preliminary data.</text>
</comment>
<accession>A0A5N3PH82</accession>
<dbReference type="RefSeq" id="WP_150942144.1">
    <property type="nucleotide sequence ID" value="NZ_VCMV01000003.1"/>
</dbReference>
<protein>
    <submittedName>
        <fullName evidence="1">Uncharacterized protein</fullName>
    </submittedName>
</protein>
<name>A0A5N3PH82_9HYPH</name>
<gene>
    <name evidence="1" type="ORF">FEZ63_02970</name>
</gene>
<sequence length="102" mass="11363">MKPRRHPRRAYDKDGKMYPPATVATTLAARYRTVTAWCQSHRCAHHAEIPLAGLPPDLPIPDIAIGRRCSKCGGRDVIIHLNVTELYDRSFGGKDCTPRGDP</sequence>
<organism evidence="1 2">
    <name type="scientific">Microvirga brassicacearum</name>
    <dbReference type="NCBI Taxonomy" id="2580413"/>
    <lineage>
        <taxon>Bacteria</taxon>
        <taxon>Pseudomonadati</taxon>
        <taxon>Pseudomonadota</taxon>
        <taxon>Alphaproteobacteria</taxon>
        <taxon>Hyphomicrobiales</taxon>
        <taxon>Methylobacteriaceae</taxon>
        <taxon>Microvirga</taxon>
    </lineage>
</organism>
<reference evidence="1 2" key="1">
    <citation type="journal article" date="2019" name="Microorganisms">
        <title>Genome Insights into the Novel Species Microvirga brassicacearum, a Rapeseed Endophyte with Biotechnological Potential.</title>
        <authorList>
            <person name="Jimenez-Gomez A."/>
            <person name="Saati-Santamaria Z."/>
            <person name="Igual J.M."/>
            <person name="Rivas R."/>
            <person name="Mateos P.F."/>
            <person name="Garcia-Fraile P."/>
        </authorList>
    </citation>
    <scope>NUCLEOTIDE SEQUENCE [LARGE SCALE GENOMIC DNA]</scope>
    <source>
        <strain evidence="1 2">CDVBN77</strain>
    </source>
</reference>